<gene>
    <name evidence="2" type="ORF">Lwor_0804</name>
</gene>
<feature type="signal peptide" evidence="1">
    <location>
        <begin position="1"/>
        <end position="20"/>
    </location>
</feature>
<evidence type="ECO:0000256" key="1">
    <source>
        <dbReference type="SAM" id="SignalP"/>
    </source>
</evidence>
<protein>
    <recommendedName>
        <fullName evidence="4">DUF2845 domain-containing protein</fullName>
    </recommendedName>
</protein>
<organism evidence="2 3">
    <name type="scientific">Legionella worsleiensis</name>
    <dbReference type="NCBI Taxonomy" id="45076"/>
    <lineage>
        <taxon>Bacteria</taxon>
        <taxon>Pseudomonadati</taxon>
        <taxon>Pseudomonadota</taxon>
        <taxon>Gammaproteobacteria</taxon>
        <taxon>Legionellales</taxon>
        <taxon>Legionellaceae</taxon>
        <taxon>Legionella</taxon>
    </lineage>
</organism>
<sequence>MNTLRYASIALFILPFSLLADQSYYCPQNHAYINIGMTADEVIAACGQPVSMQDSNQPLTQKSLFSN</sequence>
<dbReference type="InterPro" id="IPR021268">
    <property type="entry name" value="DUF2845"/>
</dbReference>
<dbReference type="Pfam" id="PF11006">
    <property type="entry name" value="DUF2845"/>
    <property type="match status" value="1"/>
</dbReference>
<dbReference type="EMBL" id="LNZC01000006">
    <property type="protein sequence ID" value="KTD81303.1"/>
    <property type="molecule type" value="Genomic_DNA"/>
</dbReference>
<evidence type="ECO:0000313" key="2">
    <source>
        <dbReference type="EMBL" id="KTD81303.1"/>
    </source>
</evidence>
<evidence type="ECO:0000313" key="3">
    <source>
        <dbReference type="Proteomes" id="UP000054662"/>
    </source>
</evidence>
<reference evidence="2 3" key="1">
    <citation type="submission" date="2015-11" db="EMBL/GenBank/DDBJ databases">
        <title>Genomic analysis of 38 Legionella species identifies large and diverse effector repertoires.</title>
        <authorList>
            <person name="Burstein D."/>
            <person name="Amaro F."/>
            <person name="Zusman T."/>
            <person name="Lifshitz Z."/>
            <person name="Cohen O."/>
            <person name="Gilbert J.A."/>
            <person name="Pupko T."/>
            <person name="Shuman H.A."/>
            <person name="Segal G."/>
        </authorList>
    </citation>
    <scope>NUCLEOTIDE SEQUENCE [LARGE SCALE GENOMIC DNA]</scope>
    <source>
        <strain evidence="2 3">ATCC 49508</strain>
    </source>
</reference>
<name>A0A0W1AIW7_9GAMM</name>
<dbReference type="PATRIC" id="fig|45076.6.peg.875"/>
<keyword evidence="1" id="KW-0732">Signal</keyword>
<comment type="caution">
    <text evidence="2">The sequence shown here is derived from an EMBL/GenBank/DDBJ whole genome shotgun (WGS) entry which is preliminary data.</text>
</comment>
<dbReference type="Proteomes" id="UP000054662">
    <property type="component" value="Unassembled WGS sequence"/>
</dbReference>
<feature type="chain" id="PRO_5006919846" description="DUF2845 domain-containing protein" evidence="1">
    <location>
        <begin position="21"/>
        <end position="67"/>
    </location>
</feature>
<dbReference type="AlphaFoldDB" id="A0A0W1AIW7"/>
<accession>A0A0W1AIW7</accession>
<keyword evidence="3" id="KW-1185">Reference proteome</keyword>
<proteinExistence type="predicted"/>
<dbReference type="STRING" id="45076.Lwor_0804"/>
<evidence type="ECO:0008006" key="4">
    <source>
        <dbReference type="Google" id="ProtNLM"/>
    </source>
</evidence>